<dbReference type="RefSeq" id="WP_184134067.1">
    <property type="nucleotide sequence ID" value="NZ_JACHKT010000014.1"/>
</dbReference>
<proteinExistence type="predicted"/>
<accession>A0A841ER94</accession>
<dbReference type="AlphaFoldDB" id="A0A841ER94"/>
<dbReference type="EMBL" id="JACHKT010000014">
    <property type="protein sequence ID" value="MBB6003543.1"/>
    <property type="molecule type" value="Genomic_DNA"/>
</dbReference>
<comment type="caution">
    <text evidence="1">The sequence shown here is derived from an EMBL/GenBank/DDBJ whole genome shotgun (WGS) entry which is preliminary data.</text>
</comment>
<name>A0A841ER94_9BACT</name>
<sequence length="118" mass="13913">MLFSSTYQHELFTTQKGSVLQCDLSDKIYLNFKELSFAFKIQDFLAFRRKVQAVNIHEMIFNISDQYDFEILEFPQNQLSLKLTLCDIVQLRELLDGARFAIEMYSMLHEVLGDFEVV</sequence>
<evidence type="ECO:0000313" key="1">
    <source>
        <dbReference type="EMBL" id="MBB6003543.1"/>
    </source>
</evidence>
<organism evidence="1 2">
    <name type="scientific">Arcicella rosea</name>
    <dbReference type="NCBI Taxonomy" id="502909"/>
    <lineage>
        <taxon>Bacteria</taxon>
        <taxon>Pseudomonadati</taxon>
        <taxon>Bacteroidota</taxon>
        <taxon>Cytophagia</taxon>
        <taxon>Cytophagales</taxon>
        <taxon>Flectobacillaceae</taxon>
        <taxon>Arcicella</taxon>
    </lineage>
</organism>
<gene>
    <name evidence="1" type="ORF">HNP25_002201</name>
</gene>
<reference evidence="1 2" key="1">
    <citation type="submission" date="2020-08" db="EMBL/GenBank/DDBJ databases">
        <title>Functional genomics of gut bacteria from endangered species of beetles.</title>
        <authorList>
            <person name="Carlos-Shanley C."/>
        </authorList>
    </citation>
    <scope>NUCLEOTIDE SEQUENCE [LARGE SCALE GENOMIC DNA]</scope>
    <source>
        <strain evidence="1 2">S00070</strain>
    </source>
</reference>
<protein>
    <submittedName>
        <fullName evidence="1">Uncharacterized protein</fullName>
    </submittedName>
</protein>
<evidence type="ECO:0000313" key="2">
    <source>
        <dbReference type="Proteomes" id="UP000524404"/>
    </source>
</evidence>
<keyword evidence="2" id="KW-1185">Reference proteome</keyword>
<dbReference type="Proteomes" id="UP000524404">
    <property type="component" value="Unassembled WGS sequence"/>
</dbReference>